<dbReference type="AlphaFoldDB" id="A0AAN8WWR3"/>
<comment type="caution">
    <text evidence="1">The sequence shown here is derived from an EMBL/GenBank/DDBJ whole genome shotgun (WGS) entry which is preliminary data.</text>
</comment>
<dbReference type="EMBL" id="JAXCGZ010015702">
    <property type="protein sequence ID" value="KAK7069903.1"/>
    <property type="molecule type" value="Genomic_DNA"/>
</dbReference>
<feature type="non-terminal residue" evidence="1">
    <location>
        <position position="56"/>
    </location>
</feature>
<protein>
    <submittedName>
        <fullName evidence="1">Uncharacterized protein</fullName>
    </submittedName>
</protein>
<name>A0AAN8WWR3_HALRR</name>
<evidence type="ECO:0000313" key="1">
    <source>
        <dbReference type="EMBL" id="KAK7069903.1"/>
    </source>
</evidence>
<evidence type="ECO:0000313" key="2">
    <source>
        <dbReference type="Proteomes" id="UP001381693"/>
    </source>
</evidence>
<dbReference type="Proteomes" id="UP001381693">
    <property type="component" value="Unassembled WGS sequence"/>
</dbReference>
<gene>
    <name evidence="1" type="ORF">SK128_023398</name>
</gene>
<sequence>MKYISGEVTFSVHVATEGRLGLQASTGNSCKHASTGERPISLSSSFLASFSRHIEE</sequence>
<proteinExistence type="predicted"/>
<keyword evidence="2" id="KW-1185">Reference proteome</keyword>
<reference evidence="1 2" key="1">
    <citation type="submission" date="2023-11" db="EMBL/GenBank/DDBJ databases">
        <title>Halocaridina rubra genome assembly.</title>
        <authorList>
            <person name="Smith C."/>
        </authorList>
    </citation>
    <scope>NUCLEOTIDE SEQUENCE [LARGE SCALE GENOMIC DNA]</scope>
    <source>
        <strain evidence="1">EP-1</strain>
        <tissue evidence="1">Whole</tissue>
    </source>
</reference>
<organism evidence="1 2">
    <name type="scientific">Halocaridina rubra</name>
    <name type="common">Hawaiian red shrimp</name>
    <dbReference type="NCBI Taxonomy" id="373956"/>
    <lineage>
        <taxon>Eukaryota</taxon>
        <taxon>Metazoa</taxon>
        <taxon>Ecdysozoa</taxon>
        <taxon>Arthropoda</taxon>
        <taxon>Crustacea</taxon>
        <taxon>Multicrustacea</taxon>
        <taxon>Malacostraca</taxon>
        <taxon>Eumalacostraca</taxon>
        <taxon>Eucarida</taxon>
        <taxon>Decapoda</taxon>
        <taxon>Pleocyemata</taxon>
        <taxon>Caridea</taxon>
        <taxon>Atyoidea</taxon>
        <taxon>Atyidae</taxon>
        <taxon>Halocaridina</taxon>
    </lineage>
</organism>
<accession>A0AAN8WWR3</accession>